<keyword evidence="5" id="KW-1185">Reference proteome</keyword>
<dbReference type="SUPFAM" id="SSF49562">
    <property type="entry name" value="C2 domain (Calcium/lipid-binding domain, CaLB)"/>
    <property type="match status" value="1"/>
</dbReference>
<keyword evidence="1" id="KW-0479">Metal-binding</keyword>
<dbReference type="EMBL" id="SRLO01000258">
    <property type="protein sequence ID" value="TNN64127.1"/>
    <property type="molecule type" value="Genomic_DNA"/>
</dbReference>
<evidence type="ECO:0000313" key="4">
    <source>
        <dbReference type="EMBL" id="TNN64127.1"/>
    </source>
</evidence>
<dbReference type="Gene3D" id="2.60.40.150">
    <property type="entry name" value="C2 domain"/>
    <property type="match status" value="1"/>
</dbReference>
<gene>
    <name evidence="4" type="primary">DOC2A_0</name>
    <name evidence="4" type="ORF">EYF80_025625</name>
</gene>
<dbReference type="PROSITE" id="PS50004">
    <property type="entry name" value="C2"/>
    <property type="match status" value="1"/>
</dbReference>
<dbReference type="AlphaFoldDB" id="A0A4Z2HE32"/>
<dbReference type="PRINTS" id="PR00360">
    <property type="entry name" value="C2DOMAIN"/>
</dbReference>
<dbReference type="InterPro" id="IPR035892">
    <property type="entry name" value="C2_domain_sf"/>
</dbReference>
<evidence type="ECO:0000256" key="2">
    <source>
        <dbReference type="ARBA" id="ARBA00022737"/>
    </source>
</evidence>
<dbReference type="GO" id="GO:0046872">
    <property type="term" value="F:metal ion binding"/>
    <property type="evidence" value="ECO:0007669"/>
    <property type="project" value="UniProtKB-KW"/>
</dbReference>
<dbReference type="PANTHER" id="PTHR45729:SF1">
    <property type="entry name" value="DOUBLE C2-LIKE DOMAIN-CONTAINING PROTEIN ALPHA"/>
    <property type="match status" value="1"/>
</dbReference>
<dbReference type="InterPro" id="IPR000008">
    <property type="entry name" value="C2_dom"/>
</dbReference>
<dbReference type="Proteomes" id="UP000314294">
    <property type="component" value="Unassembled WGS sequence"/>
</dbReference>
<evidence type="ECO:0000259" key="3">
    <source>
        <dbReference type="PROSITE" id="PS50004"/>
    </source>
</evidence>
<protein>
    <submittedName>
        <fullName evidence="4">Double C2-like domain-containing protein alpha</fullName>
    </submittedName>
</protein>
<dbReference type="InterPro" id="IPR001565">
    <property type="entry name" value="Synaptotagmin"/>
</dbReference>
<dbReference type="CDD" id="cd08384">
    <property type="entry name" value="C2B_Rabphilin_Doc2"/>
    <property type="match status" value="1"/>
</dbReference>
<organism evidence="4 5">
    <name type="scientific">Liparis tanakae</name>
    <name type="common">Tanaka's snailfish</name>
    <dbReference type="NCBI Taxonomy" id="230148"/>
    <lineage>
        <taxon>Eukaryota</taxon>
        <taxon>Metazoa</taxon>
        <taxon>Chordata</taxon>
        <taxon>Craniata</taxon>
        <taxon>Vertebrata</taxon>
        <taxon>Euteleostomi</taxon>
        <taxon>Actinopterygii</taxon>
        <taxon>Neopterygii</taxon>
        <taxon>Teleostei</taxon>
        <taxon>Neoteleostei</taxon>
        <taxon>Acanthomorphata</taxon>
        <taxon>Eupercaria</taxon>
        <taxon>Perciformes</taxon>
        <taxon>Cottioidei</taxon>
        <taxon>Cottales</taxon>
        <taxon>Liparidae</taxon>
        <taxon>Liparis</taxon>
    </lineage>
</organism>
<proteinExistence type="predicted"/>
<feature type="domain" description="C2" evidence="3">
    <location>
        <begin position="140"/>
        <end position="274"/>
    </location>
</feature>
<name>A0A4Z2HE32_9TELE</name>
<dbReference type="Pfam" id="PF00168">
    <property type="entry name" value="C2"/>
    <property type="match status" value="1"/>
</dbReference>
<dbReference type="GO" id="GO:0006887">
    <property type="term" value="P:exocytosis"/>
    <property type="evidence" value="ECO:0007669"/>
    <property type="project" value="TreeGrafter"/>
</dbReference>
<dbReference type="PANTHER" id="PTHR45729">
    <property type="entry name" value="RABPHILIN, ISOFORM A"/>
    <property type="match status" value="1"/>
</dbReference>
<dbReference type="OrthoDB" id="270970at2759"/>
<dbReference type="GO" id="GO:0061669">
    <property type="term" value="P:spontaneous neurotransmitter secretion"/>
    <property type="evidence" value="ECO:0007669"/>
    <property type="project" value="TreeGrafter"/>
</dbReference>
<dbReference type="GO" id="GO:0098850">
    <property type="term" value="C:extrinsic component of synaptic vesicle membrane"/>
    <property type="evidence" value="ECO:0007669"/>
    <property type="project" value="TreeGrafter"/>
</dbReference>
<evidence type="ECO:0000313" key="5">
    <source>
        <dbReference type="Proteomes" id="UP000314294"/>
    </source>
</evidence>
<dbReference type="FunFam" id="2.60.40.150:FF:000032">
    <property type="entry name" value="Double c2-like domain-containing"/>
    <property type="match status" value="1"/>
</dbReference>
<reference evidence="4 5" key="1">
    <citation type="submission" date="2019-03" db="EMBL/GenBank/DDBJ databases">
        <title>First draft genome of Liparis tanakae, snailfish: a comprehensive survey of snailfish specific genes.</title>
        <authorList>
            <person name="Kim W."/>
            <person name="Song I."/>
            <person name="Jeong J.-H."/>
            <person name="Kim D."/>
            <person name="Kim S."/>
            <person name="Ryu S."/>
            <person name="Song J.Y."/>
            <person name="Lee S.K."/>
        </authorList>
    </citation>
    <scope>NUCLEOTIDE SEQUENCE [LARGE SCALE GENOMIC DNA]</scope>
    <source>
        <tissue evidence="4">Muscle</tissue>
    </source>
</reference>
<dbReference type="GO" id="GO:0017158">
    <property type="term" value="P:regulation of calcium ion-dependent exocytosis"/>
    <property type="evidence" value="ECO:0007669"/>
    <property type="project" value="TreeGrafter"/>
</dbReference>
<comment type="caution">
    <text evidence="4">The sequence shown here is derived from an EMBL/GenBank/DDBJ whole genome shotgun (WGS) entry which is preliminary data.</text>
</comment>
<dbReference type="SMART" id="SM00239">
    <property type="entry name" value="C2"/>
    <property type="match status" value="1"/>
</dbReference>
<dbReference type="InterPro" id="IPR043566">
    <property type="entry name" value="Rabphilin/DOC2/Noc2"/>
</dbReference>
<sequence>MRNKWIKKEEACVGKKGWRVLDELERLWCDGPLKPLGDPTLEPLSSWEPAPRRPSLSKWRRPQLSTSPSLLILFILLLHRGSYPSSSSLSLLVFLQLPSPTAMSTALRGISCYLREWETEQQRSLEERGRLLLCLQYFPPASEGDVKPEAKERAVGGLCVGVRRCAHLAAMDVNGYSDPYVKTYLKPDVQKKSKHKTSVIKKTLNPEFNEEFFYEISFSELATKTLEVTVWDYDLGKSNDFIGGVSLGCHSQGDTLQHWIDCLKNKGKKVERWHTLTNELPGSALQE</sequence>
<accession>A0A4Z2HE32</accession>
<evidence type="ECO:0000256" key="1">
    <source>
        <dbReference type="ARBA" id="ARBA00022723"/>
    </source>
</evidence>
<keyword evidence="2" id="KW-0677">Repeat</keyword>
<dbReference type="PRINTS" id="PR00399">
    <property type="entry name" value="SYNAPTOTAGMN"/>
</dbReference>